<reference evidence="1" key="1">
    <citation type="journal article" date="2015" name="Nature">
        <title>Complex archaea that bridge the gap between prokaryotes and eukaryotes.</title>
        <authorList>
            <person name="Spang A."/>
            <person name="Saw J.H."/>
            <person name="Jorgensen S.L."/>
            <person name="Zaremba-Niedzwiedzka K."/>
            <person name="Martijn J."/>
            <person name="Lind A.E."/>
            <person name="van Eijk R."/>
            <person name="Schleper C."/>
            <person name="Guy L."/>
            <person name="Ettema T.J."/>
        </authorList>
    </citation>
    <scope>NUCLEOTIDE SEQUENCE</scope>
</reference>
<evidence type="ECO:0008006" key="2">
    <source>
        <dbReference type="Google" id="ProtNLM"/>
    </source>
</evidence>
<accession>A0A0F9C4H8</accession>
<dbReference type="Pfam" id="PF13528">
    <property type="entry name" value="Glyco_trans_1_3"/>
    <property type="match status" value="1"/>
</dbReference>
<name>A0A0F9C4H8_9ZZZZ</name>
<protein>
    <recommendedName>
        <fullName evidence="2">Glycosyltransferase family 28 N-terminal domain-containing protein</fullName>
    </recommendedName>
</protein>
<sequence>MRIAYGIHGYGRGHATRALAVLPELSARHELLILAGGDAFNALHEHYPVVRIPTFRYHLGKGGKISACRTLIRTAPKVMDL</sequence>
<proteinExistence type="predicted"/>
<evidence type="ECO:0000313" key="1">
    <source>
        <dbReference type="EMBL" id="KKK91576.1"/>
    </source>
</evidence>
<feature type="non-terminal residue" evidence="1">
    <location>
        <position position="81"/>
    </location>
</feature>
<comment type="caution">
    <text evidence="1">The sequence shown here is derived from an EMBL/GenBank/DDBJ whole genome shotgun (WGS) entry which is preliminary data.</text>
</comment>
<dbReference type="EMBL" id="LAZR01048591">
    <property type="protein sequence ID" value="KKK91576.1"/>
    <property type="molecule type" value="Genomic_DNA"/>
</dbReference>
<organism evidence="1">
    <name type="scientific">marine sediment metagenome</name>
    <dbReference type="NCBI Taxonomy" id="412755"/>
    <lineage>
        <taxon>unclassified sequences</taxon>
        <taxon>metagenomes</taxon>
        <taxon>ecological metagenomes</taxon>
    </lineage>
</organism>
<gene>
    <name evidence="1" type="ORF">LCGC14_2711580</name>
</gene>
<dbReference type="AlphaFoldDB" id="A0A0F9C4H8"/>